<keyword evidence="3" id="KW-1185">Reference proteome</keyword>
<feature type="chain" id="PRO_5046277448" description="Secreted protein" evidence="1">
    <location>
        <begin position="19"/>
        <end position="224"/>
    </location>
</feature>
<name>A0ABV0PID8_9TELE</name>
<dbReference type="Proteomes" id="UP001476798">
    <property type="component" value="Unassembled WGS sequence"/>
</dbReference>
<proteinExistence type="predicted"/>
<gene>
    <name evidence="2" type="ORF">GOODEAATRI_030296</name>
</gene>
<comment type="caution">
    <text evidence="2">The sequence shown here is derived from an EMBL/GenBank/DDBJ whole genome shotgun (WGS) entry which is preliminary data.</text>
</comment>
<evidence type="ECO:0000313" key="2">
    <source>
        <dbReference type="EMBL" id="MEQ2183203.1"/>
    </source>
</evidence>
<evidence type="ECO:0000313" key="3">
    <source>
        <dbReference type="Proteomes" id="UP001476798"/>
    </source>
</evidence>
<organism evidence="2 3">
    <name type="scientific">Goodea atripinnis</name>
    <dbReference type="NCBI Taxonomy" id="208336"/>
    <lineage>
        <taxon>Eukaryota</taxon>
        <taxon>Metazoa</taxon>
        <taxon>Chordata</taxon>
        <taxon>Craniata</taxon>
        <taxon>Vertebrata</taxon>
        <taxon>Euteleostomi</taxon>
        <taxon>Actinopterygii</taxon>
        <taxon>Neopterygii</taxon>
        <taxon>Teleostei</taxon>
        <taxon>Neoteleostei</taxon>
        <taxon>Acanthomorphata</taxon>
        <taxon>Ovalentaria</taxon>
        <taxon>Atherinomorphae</taxon>
        <taxon>Cyprinodontiformes</taxon>
        <taxon>Goodeidae</taxon>
        <taxon>Goodea</taxon>
    </lineage>
</organism>
<dbReference type="EMBL" id="JAHRIO010074707">
    <property type="protein sequence ID" value="MEQ2183203.1"/>
    <property type="molecule type" value="Genomic_DNA"/>
</dbReference>
<reference evidence="2 3" key="1">
    <citation type="submission" date="2021-06" db="EMBL/GenBank/DDBJ databases">
        <authorList>
            <person name="Palmer J.M."/>
        </authorList>
    </citation>
    <scope>NUCLEOTIDE SEQUENCE [LARGE SCALE GENOMIC DNA]</scope>
    <source>
        <strain evidence="2 3">GA_2019</strain>
        <tissue evidence="2">Muscle</tissue>
    </source>
</reference>
<evidence type="ECO:0008006" key="4">
    <source>
        <dbReference type="Google" id="ProtNLM"/>
    </source>
</evidence>
<sequence>MLMTRLLLLASFVWSINSFRVRSQHLCTSPEAPCLVVGEAWLLCRDTWTSRPLCDHGTWHRTHVSPCSVSREPLFWQSVYRPVDISGCAREGTVACLLRTSHGPNAMDFCECPTCACGREGHLLFVRIAASVQLWQGHSRQRRQQPVRVVVYGKSGRKNAPGGRLLATDMWRCRSRLVAEWSGYIRKPRPCFSQSLRPCQLASSLVITRNMTAFSHLTCSNTNE</sequence>
<keyword evidence="1" id="KW-0732">Signal</keyword>
<accession>A0ABV0PID8</accession>
<feature type="signal peptide" evidence="1">
    <location>
        <begin position="1"/>
        <end position="18"/>
    </location>
</feature>
<protein>
    <recommendedName>
        <fullName evidence="4">Secreted protein</fullName>
    </recommendedName>
</protein>
<evidence type="ECO:0000256" key="1">
    <source>
        <dbReference type="SAM" id="SignalP"/>
    </source>
</evidence>